<sequence>MVVDPAASPALDVPTIGAANSSGGMAATEHLLSLGHRGITPSGAGHGAGGAVQRRTTLDAVSYFSASLIAKYAGFGRSCSSQGSAAP</sequence>
<proteinExistence type="predicted"/>
<dbReference type="Gene3D" id="3.40.50.2300">
    <property type="match status" value="1"/>
</dbReference>
<comment type="caution">
    <text evidence="1">The sequence shown here is derived from an EMBL/GenBank/DDBJ whole genome shotgun (WGS) entry which is preliminary data.</text>
</comment>
<protein>
    <submittedName>
        <fullName evidence="1">Uncharacterized protein</fullName>
    </submittedName>
</protein>
<gene>
    <name evidence="1" type="ORF">GCM10022403_017120</name>
</gene>
<reference evidence="2" key="1">
    <citation type="journal article" date="2019" name="Int. J. Syst. Evol. Microbiol.">
        <title>The Global Catalogue of Microorganisms (GCM) 10K type strain sequencing project: providing services to taxonomists for standard genome sequencing and annotation.</title>
        <authorList>
            <consortium name="The Broad Institute Genomics Platform"/>
            <consortium name="The Broad Institute Genome Sequencing Center for Infectious Disease"/>
            <person name="Wu L."/>
            <person name="Ma J."/>
        </authorList>
    </citation>
    <scope>NUCLEOTIDE SEQUENCE [LARGE SCALE GENOMIC DNA]</scope>
    <source>
        <strain evidence="2">JCM 17138</strain>
    </source>
</reference>
<name>A0ABP7H3D4_9ACTN</name>
<dbReference type="EMBL" id="BAABDE010000007">
    <property type="protein sequence ID" value="GAA3783148.1"/>
    <property type="molecule type" value="Genomic_DNA"/>
</dbReference>
<accession>A0ABP7H3D4</accession>
<keyword evidence="2" id="KW-1185">Reference proteome</keyword>
<dbReference type="Proteomes" id="UP001501009">
    <property type="component" value="Unassembled WGS sequence"/>
</dbReference>
<organism evidence="1 2">
    <name type="scientific">Streptomyces coacervatus</name>
    <dbReference type="NCBI Taxonomy" id="647381"/>
    <lineage>
        <taxon>Bacteria</taxon>
        <taxon>Bacillati</taxon>
        <taxon>Actinomycetota</taxon>
        <taxon>Actinomycetes</taxon>
        <taxon>Kitasatosporales</taxon>
        <taxon>Streptomycetaceae</taxon>
        <taxon>Streptomyces</taxon>
    </lineage>
</organism>
<evidence type="ECO:0000313" key="1">
    <source>
        <dbReference type="EMBL" id="GAA3783148.1"/>
    </source>
</evidence>
<evidence type="ECO:0000313" key="2">
    <source>
        <dbReference type="Proteomes" id="UP001501009"/>
    </source>
</evidence>